<evidence type="ECO:0000313" key="2">
    <source>
        <dbReference type="Proteomes" id="UP000828390"/>
    </source>
</evidence>
<dbReference type="EMBL" id="JAIWYP010000002">
    <property type="protein sequence ID" value="KAH3863698.1"/>
    <property type="molecule type" value="Genomic_DNA"/>
</dbReference>
<sequence>MCINKKTALPLSQQSYGTKHGIFRVLTRKDAPPHEICPAPFGHVFQQTGTILKLVQYFIGTHGLTKILEDCTNMKNDPPYAAIVLTRKYALPPSAMFYYGRSHIFQRTRNIFKLIRTIFLTKCLENWTKMKYVLKNAPSNGEHVCQHTKTIFECIKLS</sequence>
<gene>
    <name evidence="1" type="ORF">DPMN_026688</name>
</gene>
<proteinExistence type="predicted"/>
<evidence type="ECO:0000313" key="1">
    <source>
        <dbReference type="EMBL" id="KAH3863698.1"/>
    </source>
</evidence>
<organism evidence="1 2">
    <name type="scientific">Dreissena polymorpha</name>
    <name type="common">Zebra mussel</name>
    <name type="synonym">Mytilus polymorpha</name>
    <dbReference type="NCBI Taxonomy" id="45954"/>
    <lineage>
        <taxon>Eukaryota</taxon>
        <taxon>Metazoa</taxon>
        <taxon>Spiralia</taxon>
        <taxon>Lophotrochozoa</taxon>
        <taxon>Mollusca</taxon>
        <taxon>Bivalvia</taxon>
        <taxon>Autobranchia</taxon>
        <taxon>Heteroconchia</taxon>
        <taxon>Euheterodonta</taxon>
        <taxon>Imparidentia</taxon>
        <taxon>Neoheterodontei</taxon>
        <taxon>Myida</taxon>
        <taxon>Dreissenoidea</taxon>
        <taxon>Dreissenidae</taxon>
        <taxon>Dreissena</taxon>
    </lineage>
</organism>
<reference evidence="1" key="2">
    <citation type="submission" date="2020-11" db="EMBL/GenBank/DDBJ databases">
        <authorList>
            <person name="McCartney M.A."/>
            <person name="Auch B."/>
            <person name="Kono T."/>
            <person name="Mallez S."/>
            <person name="Becker A."/>
            <person name="Gohl D.M."/>
            <person name="Silverstein K.A.T."/>
            <person name="Koren S."/>
            <person name="Bechman K.B."/>
            <person name="Herman A."/>
            <person name="Abrahante J.E."/>
            <person name="Garbe J."/>
        </authorList>
    </citation>
    <scope>NUCLEOTIDE SEQUENCE</scope>
    <source>
        <strain evidence="1">Duluth1</strain>
        <tissue evidence="1">Whole animal</tissue>
    </source>
</reference>
<accession>A0A9D4RDR6</accession>
<dbReference type="Proteomes" id="UP000828390">
    <property type="component" value="Unassembled WGS sequence"/>
</dbReference>
<reference evidence="1" key="1">
    <citation type="journal article" date="2019" name="bioRxiv">
        <title>The Genome of the Zebra Mussel, Dreissena polymorpha: A Resource for Invasive Species Research.</title>
        <authorList>
            <person name="McCartney M.A."/>
            <person name="Auch B."/>
            <person name="Kono T."/>
            <person name="Mallez S."/>
            <person name="Zhang Y."/>
            <person name="Obille A."/>
            <person name="Becker A."/>
            <person name="Abrahante J.E."/>
            <person name="Garbe J."/>
            <person name="Badalamenti J.P."/>
            <person name="Herman A."/>
            <person name="Mangelson H."/>
            <person name="Liachko I."/>
            <person name="Sullivan S."/>
            <person name="Sone E.D."/>
            <person name="Koren S."/>
            <person name="Silverstein K.A.T."/>
            <person name="Beckman K.B."/>
            <person name="Gohl D.M."/>
        </authorList>
    </citation>
    <scope>NUCLEOTIDE SEQUENCE</scope>
    <source>
        <strain evidence="1">Duluth1</strain>
        <tissue evidence="1">Whole animal</tissue>
    </source>
</reference>
<dbReference type="AlphaFoldDB" id="A0A9D4RDR6"/>
<name>A0A9D4RDR6_DREPO</name>
<protein>
    <submittedName>
        <fullName evidence="1">Uncharacterized protein</fullName>
    </submittedName>
</protein>
<keyword evidence="2" id="KW-1185">Reference proteome</keyword>
<comment type="caution">
    <text evidence="1">The sequence shown here is derived from an EMBL/GenBank/DDBJ whole genome shotgun (WGS) entry which is preliminary data.</text>
</comment>